<dbReference type="AlphaFoldDB" id="A0A1U7CVN8"/>
<sequence length="433" mass="47710">MHTRVAKEVESPVTATALAFESRDGDKSLDLAILVSCDLVAIDAAVLNETRRRVKERMPDFDVNKLVLNATHTHTAPVMKEGDYEIPKDGVMQPKEYLDFLSSRVADAAVKAWESRKPGRAGWGLGHAVVAQNRRSVYADGRAVMYGPTDKPDFRNIEGPEDHGVEVLFFWDGAGNLIATAVNVACPSQEVEGLSAVNADFWHQVRESLRARHGKSLLVLSWTGAAGDQSPHLMYRKRAEERMRTLRGLSRLDELAKRVVGAWEEAYEGAQKEQHADAALVHKTATIKLPVREVTDAEAAEARTKVETLSKDPNNRTLVGWHQTVVDRFERQKAGTVDPFTMELHVIRLGDVAITTNVFELFTDFGIQIKARSRALQTFVIQLAGPGSYLPTERAKRGGGYSAIAESNLVGPEGGQALVDQTLELINALWPEG</sequence>
<gene>
    <name evidence="1" type="ORF">BSF38_04549</name>
</gene>
<name>A0A1U7CVN8_9BACT</name>
<evidence type="ECO:0000313" key="1">
    <source>
        <dbReference type="EMBL" id="APW62991.1"/>
    </source>
</evidence>
<evidence type="ECO:0000313" key="2">
    <source>
        <dbReference type="Proteomes" id="UP000186309"/>
    </source>
</evidence>
<organism evidence="1 2">
    <name type="scientific">Paludisphaera borealis</name>
    <dbReference type="NCBI Taxonomy" id="1387353"/>
    <lineage>
        <taxon>Bacteria</taxon>
        <taxon>Pseudomonadati</taxon>
        <taxon>Planctomycetota</taxon>
        <taxon>Planctomycetia</taxon>
        <taxon>Isosphaerales</taxon>
        <taxon>Isosphaeraceae</taxon>
        <taxon>Paludisphaera</taxon>
    </lineage>
</organism>
<keyword evidence="2" id="KW-1185">Reference proteome</keyword>
<protein>
    <recommendedName>
        <fullName evidence="3">Neutral/alkaline non-lysosomal ceramidase N-terminal domain-containing protein</fullName>
    </recommendedName>
</protein>
<dbReference type="EMBL" id="CP019082">
    <property type="protein sequence ID" value="APW62991.1"/>
    <property type="molecule type" value="Genomic_DNA"/>
</dbReference>
<evidence type="ECO:0008006" key="3">
    <source>
        <dbReference type="Google" id="ProtNLM"/>
    </source>
</evidence>
<dbReference type="Proteomes" id="UP000186309">
    <property type="component" value="Chromosome"/>
</dbReference>
<dbReference type="STRING" id="1387353.BSF38_04549"/>
<dbReference type="KEGG" id="pbor:BSF38_04549"/>
<reference evidence="2" key="1">
    <citation type="submission" date="2016-12" db="EMBL/GenBank/DDBJ databases">
        <title>Comparative genomics of four Isosphaeraceae planctomycetes: a common pool of plasmids and glycoside hydrolase genes.</title>
        <authorList>
            <person name="Ivanova A."/>
        </authorList>
    </citation>
    <scope>NUCLEOTIDE SEQUENCE [LARGE SCALE GENOMIC DNA]</scope>
    <source>
        <strain evidence="2">PX4</strain>
    </source>
</reference>
<accession>A0A1U7CVN8</accession>
<proteinExistence type="predicted"/>